<dbReference type="InterPro" id="IPR006641">
    <property type="entry name" value="YqgF/RNaseH-like_dom"/>
</dbReference>
<keyword evidence="4" id="KW-0378">Hydrolase</keyword>
<keyword evidence="2" id="KW-0690">Ribosome biogenesis</keyword>
<name>A0A6I9R2X5_ELAGV</name>
<dbReference type="InterPro" id="IPR037027">
    <property type="entry name" value="YqgF/RNaseH-like_dom_sf"/>
</dbReference>
<dbReference type="AlphaFoldDB" id="A0A6I9R2X5"/>
<reference evidence="7" key="1">
    <citation type="submission" date="2025-08" db="UniProtKB">
        <authorList>
            <consortium name="RefSeq"/>
        </authorList>
    </citation>
    <scope>IDENTIFICATION</scope>
</reference>
<evidence type="ECO:0000256" key="3">
    <source>
        <dbReference type="ARBA" id="ARBA00022722"/>
    </source>
</evidence>
<evidence type="ECO:0000259" key="5">
    <source>
        <dbReference type="SMART" id="SM00732"/>
    </source>
</evidence>
<dbReference type="Proteomes" id="UP000504607">
    <property type="component" value="Chromosome 4"/>
</dbReference>
<dbReference type="PANTHER" id="PTHR33317">
    <property type="entry name" value="POLYNUCLEOTIDYL TRANSFERASE, RIBONUCLEASE H-LIKE SUPERFAMILY PROTEIN"/>
    <property type="match status" value="1"/>
</dbReference>
<evidence type="ECO:0000256" key="1">
    <source>
        <dbReference type="ARBA" id="ARBA00022490"/>
    </source>
</evidence>
<dbReference type="PANTHER" id="PTHR33317:SF4">
    <property type="entry name" value="POLYNUCLEOTIDYL TRANSFERASE, RIBONUCLEASE H-LIKE SUPERFAMILY PROTEIN"/>
    <property type="match status" value="1"/>
</dbReference>
<feature type="domain" description="YqgF/RNase H-like" evidence="5">
    <location>
        <begin position="79"/>
        <end position="169"/>
    </location>
</feature>
<evidence type="ECO:0000313" key="7">
    <source>
        <dbReference type="RefSeq" id="XP_010919561.1"/>
    </source>
</evidence>
<dbReference type="Pfam" id="PF03652">
    <property type="entry name" value="RuvX"/>
    <property type="match status" value="1"/>
</dbReference>
<dbReference type="GO" id="GO:0000967">
    <property type="term" value="P:rRNA 5'-end processing"/>
    <property type="evidence" value="ECO:0007669"/>
    <property type="project" value="TreeGrafter"/>
</dbReference>
<organism evidence="6 7">
    <name type="scientific">Elaeis guineensis var. tenera</name>
    <name type="common">Oil palm</name>
    <dbReference type="NCBI Taxonomy" id="51953"/>
    <lineage>
        <taxon>Eukaryota</taxon>
        <taxon>Viridiplantae</taxon>
        <taxon>Streptophyta</taxon>
        <taxon>Embryophyta</taxon>
        <taxon>Tracheophyta</taxon>
        <taxon>Spermatophyta</taxon>
        <taxon>Magnoliopsida</taxon>
        <taxon>Liliopsida</taxon>
        <taxon>Arecaceae</taxon>
        <taxon>Arecoideae</taxon>
        <taxon>Cocoseae</taxon>
        <taxon>Elaeidinae</taxon>
        <taxon>Elaeis</taxon>
    </lineage>
</organism>
<accession>A0A6I9R2X5</accession>
<protein>
    <submittedName>
        <fullName evidence="7">Uncharacterized protein LOC105043636 isoform X4</fullName>
    </submittedName>
</protein>
<dbReference type="SUPFAM" id="SSF53098">
    <property type="entry name" value="Ribonuclease H-like"/>
    <property type="match status" value="1"/>
</dbReference>
<keyword evidence="3" id="KW-0540">Nuclease</keyword>
<dbReference type="GO" id="GO:0004518">
    <property type="term" value="F:nuclease activity"/>
    <property type="evidence" value="ECO:0007669"/>
    <property type="project" value="UniProtKB-KW"/>
</dbReference>
<dbReference type="OrthoDB" id="430851at2759"/>
<gene>
    <name evidence="7" type="primary">LOC105043636</name>
</gene>
<dbReference type="InterPro" id="IPR012337">
    <property type="entry name" value="RNaseH-like_sf"/>
</dbReference>
<dbReference type="RefSeq" id="XP_010919561.1">
    <property type="nucleotide sequence ID" value="XM_010921259.3"/>
</dbReference>
<evidence type="ECO:0000256" key="2">
    <source>
        <dbReference type="ARBA" id="ARBA00022517"/>
    </source>
</evidence>
<evidence type="ECO:0000256" key="4">
    <source>
        <dbReference type="ARBA" id="ARBA00022801"/>
    </source>
</evidence>
<evidence type="ECO:0000313" key="6">
    <source>
        <dbReference type="Proteomes" id="UP000504607"/>
    </source>
</evidence>
<proteinExistence type="predicted"/>
<dbReference type="InterPro" id="IPR005227">
    <property type="entry name" value="YqgF"/>
</dbReference>
<dbReference type="SMART" id="SM00732">
    <property type="entry name" value="YqgFc"/>
    <property type="match status" value="1"/>
</dbReference>
<dbReference type="Gene3D" id="3.30.420.140">
    <property type="entry name" value="YqgF/RNase H-like domain"/>
    <property type="match status" value="1"/>
</dbReference>
<sequence length="215" mass="23693">MQHRLSWTLARPPPSPLLRPTISLSCTESRLSSARKIRARVWTPPSCSSSSQKAAAAELEAELLPNARRRKSDPSWSGGFSLGVDLGASRTGLALSKGFFPRPLTVLELRGQKLELRLLEIAEQKEVDEFIIGLPKSRDGKETPQSNKVRSMAGRLAVRAAERGLTRSARQGKIDAYSAMMVLERYFSMSGCGAELVVPKQLELQEMLRKGSCQD</sequence>
<keyword evidence="1" id="KW-0963">Cytoplasm</keyword>
<dbReference type="GeneID" id="105043636"/>
<keyword evidence="6" id="KW-1185">Reference proteome</keyword>
<dbReference type="GO" id="GO:0016787">
    <property type="term" value="F:hydrolase activity"/>
    <property type="evidence" value="ECO:0007669"/>
    <property type="project" value="UniProtKB-KW"/>
</dbReference>
<dbReference type="CDD" id="cd16964">
    <property type="entry name" value="YqgF"/>
    <property type="match status" value="1"/>
</dbReference>